<dbReference type="Proteomes" id="UP000179807">
    <property type="component" value="Unassembled WGS sequence"/>
</dbReference>
<keyword evidence="4 5" id="KW-0067">ATP-binding</keyword>
<sequence length="419" mass="48272">MNFFKIPSKLQELMKDYIILDIIGSGASANVYLATNTISNQFCAIKVIDFLNENRERFEQEVKIMKEFDNPFIVKIYEYFQIENTIAIVMEYVPKGSLKDVIMNNGYLSEKYASTILIELVIAIQDMNKKGLIHRDIKIDNILVDNNGHIRLTDFGLSKFCNPNEALYGTACGSPMYTSPEVILRYPYSAKTDIWSVGIVLYTMLVGNYPFASTNIQQLFQLIVDGEVEYPSFLSTEAVDLMMHLLDKNQETRYSCIDVLNHPFISLNNPNAHQFFIKFIDYIADLNEWNFPDSLKKASSLLNIHVDKLAEIINSKECNSKTAVFKLVRNEYITRLLKSLIGSEETNFKPNLSNVQCSCDQRQIIFKPQRKYEMPRIHISKSGTYKSKQIVKPIIRNSVSENFTIKKNHKSLNIRYNTC</sequence>
<evidence type="ECO:0000256" key="4">
    <source>
        <dbReference type="ARBA" id="ARBA00022840"/>
    </source>
</evidence>
<dbReference type="OrthoDB" id="4062651at2759"/>
<organism evidence="8 9">
    <name type="scientific">Tritrichomonas foetus</name>
    <dbReference type="NCBI Taxonomy" id="1144522"/>
    <lineage>
        <taxon>Eukaryota</taxon>
        <taxon>Metamonada</taxon>
        <taxon>Parabasalia</taxon>
        <taxon>Tritrichomonadida</taxon>
        <taxon>Tritrichomonadidae</taxon>
        <taxon>Tritrichomonas</taxon>
    </lineage>
</organism>
<dbReference type="SUPFAM" id="SSF56112">
    <property type="entry name" value="Protein kinase-like (PK-like)"/>
    <property type="match status" value="1"/>
</dbReference>
<keyword evidence="9" id="KW-1185">Reference proteome</keyword>
<evidence type="ECO:0000256" key="1">
    <source>
        <dbReference type="ARBA" id="ARBA00022679"/>
    </source>
</evidence>
<dbReference type="InterPro" id="IPR011009">
    <property type="entry name" value="Kinase-like_dom_sf"/>
</dbReference>
<keyword evidence="3 8" id="KW-0418">Kinase</keyword>
<proteinExistence type="inferred from homology"/>
<dbReference type="GO" id="GO:0016020">
    <property type="term" value="C:membrane"/>
    <property type="evidence" value="ECO:0007669"/>
    <property type="project" value="TreeGrafter"/>
</dbReference>
<keyword evidence="2 5" id="KW-0547">Nucleotide-binding</keyword>
<gene>
    <name evidence="8" type="ORF">TRFO_16632</name>
</gene>
<dbReference type="RefSeq" id="XP_068366435.1">
    <property type="nucleotide sequence ID" value="XM_068499099.1"/>
</dbReference>
<dbReference type="AlphaFoldDB" id="A0A1J4KPY0"/>
<comment type="similarity">
    <text evidence="6">Belongs to the protein kinase superfamily.</text>
</comment>
<dbReference type="InterPro" id="IPR008271">
    <property type="entry name" value="Ser/Thr_kinase_AS"/>
</dbReference>
<dbReference type="PANTHER" id="PTHR24348">
    <property type="entry name" value="SERINE/THREONINE-PROTEIN KINASE UNC-51-RELATED"/>
    <property type="match status" value="1"/>
</dbReference>
<dbReference type="PROSITE" id="PS00107">
    <property type="entry name" value="PROTEIN_KINASE_ATP"/>
    <property type="match status" value="1"/>
</dbReference>
<protein>
    <submittedName>
        <fullName evidence="8">CAMK family protein kinase</fullName>
    </submittedName>
</protein>
<dbReference type="GO" id="GO:0005776">
    <property type="term" value="C:autophagosome"/>
    <property type="evidence" value="ECO:0007669"/>
    <property type="project" value="TreeGrafter"/>
</dbReference>
<dbReference type="GO" id="GO:0004674">
    <property type="term" value="F:protein serine/threonine kinase activity"/>
    <property type="evidence" value="ECO:0007669"/>
    <property type="project" value="UniProtKB-KW"/>
</dbReference>
<evidence type="ECO:0000313" key="8">
    <source>
        <dbReference type="EMBL" id="OHT13299.1"/>
    </source>
</evidence>
<evidence type="ECO:0000259" key="7">
    <source>
        <dbReference type="PROSITE" id="PS50011"/>
    </source>
</evidence>
<dbReference type="SMART" id="SM00220">
    <property type="entry name" value="S_TKc"/>
    <property type="match status" value="1"/>
</dbReference>
<dbReference type="Pfam" id="PF00069">
    <property type="entry name" value="Pkinase"/>
    <property type="match status" value="1"/>
</dbReference>
<feature type="binding site" evidence="5">
    <location>
        <position position="46"/>
    </location>
    <ligand>
        <name>ATP</name>
        <dbReference type="ChEBI" id="CHEBI:30616"/>
    </ligand>
</feature>
<dbReference type="InterPro" id="IPR017441">
    <property type="entry name" value="Protein_kinase_ATP_BS"/>
</dbReference>
<dbReference type="GO" id="GO:0000407">
    <property type="term" value="C:phagophore assembly site"/>
    <property type="evidence" value="ECO:0007669"/>
    <property type="project" value="TreeGrafter"/>
</dbReference>
<dbReference type="GO" id="GO:0005524">
    <property type="term" value="F:ATP binding"/>
    <property type="evidence" value="ECO:0007669"/>
    <property type="project" value="UniProtKB-UniRule"/>
</dbReference>
<reference evidence="8" key="1">
    <citation type="submission" date="2016-10" db="EMBL/GenBank/DDBJ databases">
        <authorList>
            <person name="Benchimol M."/>
            <person name="Almeida L.G."/>
            <person name="Vasconcelos A.T."/>
            <person name="Perreira-Neves A."/>
            <person name="Rosa I.A."/>
            <person name="Tasca T."/>
            <person name="Bogo M.R."/>
            <person name="de Souza W."/>
        </authorList>
    </citation>
    <scope>NUCLEOTIDE SEQUENCE [LARGE SCALE GENOMIC DNA]</scope>
    <source>
        <strain evidence="8">K</strain>
    </source>
</reference>
<evidence type="ECO:0000256" key="2">
    <source>
        <dbReference type="ARBA" id="ARBA00022741"/>
    </source>
</evidence>
<dbReference type="InterPro" id="IPR045269">
    <property type="entry name" value="Atg1-like"/>
</dbReference>
<dbReference type="PROSITE" id="PS00108">
    <property type="entry name" value="PROTEIN_KINASE_ST"/>
    <property type="match status" value="1"/>
</dbReference>
<evidence type="ECO:0000256" key="3">
    <source>
        <dbReference type="ARBA" id="ARBA00022777"/>
    </source>
</evidence>
<dbReference type="EMBL" id="MLAK01000544">
    <property type="protein sequence ID" value="OHT13299.1"/>
    <property type="molecule type" value="Genomic_DNA"/>
</dbReference>
<dbReference type="VEuPathDB" id="TrichDB:TRFO_16632"/>
<keyword evidence="1" id="KW-0808">Transferase</keyword>
<dbReference type="GO" id="GO:0010506">
    <property type="term" value="P:regulation of autophagy"/>
    <property type="evidence" value="ECO:0007669"/>
    <property type="project" value="InterPro"/>
</dbReference>
<evidence type="ECO:0000256" key="6">
    <source>
        <dbReference type="RuleBase" id="RU000304"/>
    </source>
</evidence>
<comment type="caution">
    <text evidence="8">The sequence shown here is derived from an EMBL/GenBank/DDBJ whole genome shotgun (WGS) entry which is preliminary data.</text>
</comment>
<dbReference type="GO" id="GO:0005829">
    <property type="term" value="C:cytosol"/>
    <property type="evidence" value="ECO:0007669"/>
    <property type="project" value="TreeGrafter"/>
</dbReference>
<keyword evidence="6" id="KW-0723">Serine/threonine-protein kinase</keyword>
<dbReference type="InterPro" id="IPR000719">
    <property type="entry name" value="Prot_kinase_dom"/>
</dbReference>
<dbReference type="PROSITE" id="PS50011">
    <property type="entry name" value="PROTEIN_KINASE_DOM"/>
    <property type="match status" value="1"/>
</dbReference>
<dbReference type="FunFam" id="1.10.510.10:FF:000571">
    <property type="entry name" value="Maternal embryonic leucine zipper kinase"/>
    <property type="match status" value="1"/>
</dbReference>
<name>A0A1J4KPY0_9EUKA</name>
<accession>A0A1J4KPY0</accession>
<dbReference type="Gene3D" id="1.10.510.10">
    <property type="entry name" value="Transferase(Phosphotransferase) domain 1"/>
    <property type="match status" value="1"/>
</dbReference>
<dbReference type="GeneID" id="94833803"/>
<feature type="domain" description="Protein kinase" evidence="7">
    <location>
        <begin position="17"/>
        <end position="265"/>
    </location>
</feature>
<dbReference type="PANTHER" id="PTHR24348:SF22">
    <property type="entry name" value="NON-SPECIFIC SERINE_THREONINE PROTEIN KINASE"/>
    <property type="match status" value="1"/>
</dbReference>
<evidence type="ECO:0000313" key="9">
    <source>
        <dbReference type="Proteomes" id="UP000179807"/>
    </source>
</evidence>
<dbReference type="GO" id="GO:0000045">
    <property type="term" value="P:autophagosome assembly"/>
    <property type="evidence" value="ECO:0007669"/>
    <property type="project" value="TreeGrafter"/>
</dbReference>
<evidence type="ECO:0000256" key="5">
    <source>
        <dbReference type="PROSITE-ProRule" id="PRU10141"/>
    </source>
</evidence>